<dbReference type="EMBL" id="OV121140">
    <property type="protein sequence ID" value="CAH0564857.1"/>
    <property type="molecule type" value="Genomic_DNA"/>
</dbReference>
<keyword evidence="5" id="KW-1185">Reference proteome</keyword>
<sequence>MENSRAPLVRISSVAPSLEAIEENEENPDNMEKIDRRFQGRESVISSQVSLYIKTKNPKIPDGGWGWWVVFAAFIINMVSDGVCLTFGLLYVEFLHEFGASNSATSWIGSLFMAVPLLAGPVMSAMVDRYGCRSMTILGAIISATGFFASAFAPNIIVMYFTFGVIGGVGLGLCFVTAVVSIAFWFEKRRTVALGLGACGTGFGTLVFSPLSTFLIQEYHWRGTLIILSGCFLNLVVCGALMRDPQWVKDAESDSDDSSEKCSLNIEEIKESLIRGNTDEYILENFDTTLNLTNKPMMKSVVNLPTFVRQNETVPVEVLEKLSKNQNLYQVILENYPNLLKSKSSSEKGLNNITDSKTTTPVKLSMKLKKTEKITPPKDTLQIPPVKFIENEPHLTNKQKLNTNTHHYLKNIRFRRNSIMHRGAMLNTNRYRLKASSCPNIYRNSMMTLAQEEDDKWYTVFLEVVKDVMQFSLFLELHFFLLCLSTVILFTWFIVPYFYLVKHMTIFGYSENQASFVIAVIGVTNTIGMVVLGWAGDRPWMNVGKAYAICLMLCGIFCSAMLFFTSNHTMIVVCSGLFGLFFASTFSFTPTILADLVPIDNFTMAYGLVLLCQGIGNLIGPPLAGLLFDLTQSWDQSFYQAGFWIIISGVLAGVIPYTKNTKILGKKT</sequence>
<feature type="transmembrane region" description="Helical" evidence="2">
    <location>
        <begin position="221"/>
        <end position="242"/>
    </location>
</feature>
<dbReference type="Proteomes" id="UP001154078">
    <property type="component" value="Chromosome 9"/>
</dbReference>
<keyword evidence="2" id="KW-0472">Membrane</keyword>
<dbReference type="PROSITE" id="PS50850">
    <property type="entry name" value="MFS"/>
    <property type="match status" value="1"/>
</dbReference>
<feature type="transmembrane region" description="Helical" evidence="2">
    <location>
        <begin position="65"/>
        <end position="92"/>
    </location>
</feature>
<dbReference type="InterPro" id="IPR050327">
    <property type="entry name" value="Proton-linked_MCT"/>
</dbReference>
<gene>
    <name evidence="4" type="ORF">MELIAE_LOCUS13305</name>
</gene>
<evidence type="ECO:0000256" key="2">
    <source>
        <dbReference type="SAM" id="Phobius"/>
    </source>
</evidence>
<protein>
    <recommendedName>
        <fullName evidence="3">Major facilitator superfamily (MFS) profile domain-containing protein</fullName>
    </recommendedName>
</protein>
<feature type="transmembrane region" description="Helical" evidence="2">
    <location>
        <begin position="159"/>
        <end position="186"/>
    </location>
</feature>
<feature type="transmembrane region" description="Helical" evidence="2">
    <location>
        <begin position="513"/>
        <end position="534"/>
    </location>
</feature>
<evidence type="ECO:0000259" key="3">
    <source>
        <dbReference type="PROSITE" id="PS50850"/>
    </source>
</evidence>
<reference evidence="4" key="1">
    <citation type="submission" date="2021-12" db="EMBL/GenBank/DDBJ databases">
        <authorList>
            <person name="King R."/>
        </authorList>
    </citation>
    <scope>NUCLEOTIDE SEQUENCE</scope>
</reference>
<feature type="transmembrane region" description="Helical" evidence="2">
    <location>
        <begin position="605"/>
        <end position="626"/>
    </location>
</feature>
<feature type="transmembrane region" description="Helical" evidence="2">
    <location>
        <begin position="570"/>
        <end position="593"/>
    </location>
</feature>
<accession>A0A9P0BK67</accession>
<feature type="transmembrane region" description="Helical" evidence="2">
    <location>
        <begin position="193"/>
        <end position="215"/>
    </location>
</feature>
<dbReference type="PANTHER" id="PTHR11360">
    <property type="entry name" value="MONOCARBOXYLATE TRANSPORTER"/>
    <property type="match status" value="1"/>
</dbReference>
<keyword evidence="2" id="KW-0812">Transmembrane</keyword>
<feature type="transmembrane region" description="Helical" evidence="2">
    <location>
        <begin position="135"/>
        <end position="153"/>
    </location>
</feature>
<dbReference type="InterPro" id="IPR020846">
    <property type="entry name" value="MFS_dom"/>
</dbReference>
<dbReference type="Pfam" id="PF07690">
    <property type="entry name" value="MFS_1"/>
    <property type="match status" value="2"/>
</dbReference>
<organism evidence="4 5">
    <name type="scientific">Brassicogethes aeneus</name>
    <name type="common">Rape pollen beetle</name>
    <name type="synonym">Meligethes aeneus</name>
    <dbReference type="NCBI Taxonomy" id="1431903"/>
    <lineage>
        <taxon>Eukaryota</taxon>
        <taxon>Metazoa</taxon>
        <taxon>Ecdysozoa</taxon>
        <taxon>Arthropoda</taxon>
        <taxon>Hexapoda</taxon>
        <taxon>Insecta</taxon>
        <taxon>Pterygota</taxon>
        <taxon>Neoptera</taxon>
        <taxon>Endopterygota</taxon>
        <taxon>Coleoptera</taxon>
        <taxon>Polyphaga</taxon>
        <taxon>Cucujiformia</taxon>
        <taxon>Nitidulidae</taxon>
        <taxon>Meligethinae</taxon>
        <taxon>Brassicogethes</taxon>
    </lineage>
</organism>
<dbReference type="PANTHER" id="PTHR11360:SF111">
    <property type="entry name" value="CHASKI, ISOFORM A"/>
    <property type="match status" value="1"/>
</dbReference>
<feature type="transmembrane region" description="Helical" evidence="2">
    <location>
        <begin position="638"/>
        <end position="658"/>
    </location>
</feature>
<feature type="transmembrane region" description="Helical" evidence="2">
    <location>
        <begin position="104"/>
        <end position="123"/>
    </location>
</feature>
<dbReference type="OrthoDB" id="410267at2759"/>
<dbReference type="SUPFAM" id="SSF103473">
    <property type="entry name" value="MFS general substrate transporter"/>
    <property type="match status" value="1"/>
</dbReference>
<evidence type="ECO:0000313" key="5">
    <source>
        <dbReference type="Proteomes" id="UP001154078"/>
    </source>
</evidence>
<keyword evidence="2" id="KW-1133">Transmembrane helix</keyword>
<dbReference type="Gene3D" id="1.20.1250.20">
    <property type="entry name" value="MFS general substrate transporter like domains"/>
    <property type="match status" value="2"/>
</dbReference>
<feature type="transmembrane region" description="Helical" evidence="2">
    <location>
        <begin position="546"/>
        <end position="564"/>
    </location>
</feature>
<proteinExistence type="predicted"/>
<comment type="subcellular location">
    <subcellularLocation>
        <location evidence="1">Membrane</location>
        <topology evidence="1">Multi-pass membrane protein</topology>
    </subcellularLocation>
</comment>
<dbReference type="GO" id="GO:0016020">
    <property type="term" value="C:membrane"/>
    <property type="evidence" value="ECO:0007669"/>
    <property type="project" value="UniProtKB-SubCell"/>
</dbReference>
<dbReference type="AlphaFoldDB" id="A0A9P0BK67"/>
<feature type="transmembrane region" description="Helical" evidence="2">
    <location>
        <begin position="479"/>
        <end position="501"/>
    </location>
</feature>
<dbReference type="InterPro" id="IPR011701">
    <property type="entry name" value="MFS"/>
</dbReference>
<evidence type="ECO:0000313" key="4">
    <source>
        <dbReference type="EMBL" id="CAH0564857.1"/>
    </source>
</evidence>
<feature type="domain" description="Major facilitator superfamily (MFS) profile" evidence="3">
    <location>
        <begin position="66"/>
        <end position="660"/>
    </location>
</feature>
<evidence type="ECO:0000256" key="1">
    <source>
        <dbReference type="ARBA" id="ARBA00004141"/>
    </source>
</evidence>
<dbReference type="GO" id="GO:0008028">
    <property type="term" value="F:monocarboxylic acid transmembrane transporter activity"/>
    <property type="evidence" value="ECO:0007669"/>
    <property type="project" value="TreeGrafter"/>
</dbReference>
<name>A0A9P0BK67_BRAAE</name>
<dbReference type="InterPro" id="IPR036259">
    <property type="entry name" value="MFS_trans_sf"/>
</dbReference>